<dbReference type="InterPro" id="IPR030048">
    <property type="entry name" value="SurE"/>
</dbReference>
<evidence type="ECO:0000313" key="9">
    <source>
        <dbReference type="Proteomes" id="UP000249757"/>
    </source>
</evidence>
<dbReference type="Gene3D" id="3.40.1210.10">
    <property type="entry name" value="Survival protein SurE-like phosphatase/nucleotidase"/>
    <property type="match status" value="1"/>
</dbReference>
<evidence type="ECO:0000256" key="2">
    <source>
        <dbReference type="ARBA" id="ARBA00022723"/>
    </source>
</evidence>
<feature type="domain" description="Survival protein SurE-like phosphatase/nucleotidase" evidence="5">
    <location>
        <begin position="24"/>
        <end position="233"/>
    </location>
</feature>
<reference evidence="6 8" key="1">
    <citation type="journal article" date="2018" name="BMC Genomics">
        <title>Comparative genomics of the wheat fungal pathogen Pyrenophora tritici-repentis reveals chromosomal variations and genome plasticity.</title>
        <authorList>
            <person name="Moolhuijzen P."/>
            <person name="See P.T."/>
            <person name="Hane J.K."/>
            <person name="Shi G."/>
            <person name="Liu Z."/>
            <person name="Oliver R.P."/>
            <person name="Moffat C.S."/>
        </authorList>
    </citation>
    <scope>NUCLEOTIDE SEQUENCE [LARGE SCALE GENOMIC DNA]</scope>
    <source>
        <strain evidence="6">M4</strain>
    </source>
</reference>
<evidence type="ECO:0000259" key="5">
    <source>
        <dbReference type="Pfam" id="PF01975"/>
    </source>
</evidence>
<reference evidence="7" key="2">
    <citation type="submission" date="2021-05" db="EMBL/GenBank/DDBJ databases">
        <authorList>
            <person name="Moolhuijzen P.M."/>
            <person name="Moffat C.S."/>
        </authorList>
    </citation>
    <scope>NUCLEOTIDE SEQUENCE</scope>
    <source>
        <strain evidence="7">86-124</strain>
    </source>
</reference>
<dbReference type="OrthoDB" id="4018688at2759"/>
<evidence type="ECO:0000313" key="6">
    <source>
        <dbReference type="EMBL" id="KAF7579335.1"/>
    </source>
</evidence>
<organism evidence="6 8">
    <name type="scientific">Pyrenophora tritici-repentis</name>
    <dbReference type="NCBI Taxonomy" id="45151"/>
    <lineage>
        <taxon>Eukaryota</taxon>
        <taxon>Fungi</taxon>
        <taxon>Dikarya</taxon>
        <taxon>Ascomycota</taxon>
        <taxon>Pezizomycotina</taxon>
        <taxon>Dothideomycetes</taxon>
        <taxon>Pleosporomycetidae</taxon>
        <taxon>Pleosporales</taxon>
        <taxon>Pleosporineae</taxon>
        <taxon>Pleosporaceae</taxon>
        <taxon>Pyrenophora</taxon>
    </lineage>
</organism>
<sequence length="353" mass="37117">MRFQFSTALTAALGLASSADALKILMGNDDGFGSGNLRELYKLLVGAGHDVLIVAPAQQQSGKGTTVIWSESANLTVPSQYNIVPAGAPSVGRDPSDDNIWYYDGTPAACTFVALDYVLPRYYPEWHQTADLFIAGPNYGTNLGPFVMALSGTVGATIAAVSRSIPGFATSASNKAVPYFNVTGAAHPAAQAAKVTFDIVNEFIKNTPEGQQVLPLGYGVNINLPELANGTMPPVVKSRLTGQANTDVAVFNETTGLFTWDNVDPVAAGINAAYSGDTSLPGETWVVGGGSISVSAFTLDWSAPSIEYTDAVYGKAESLFSGRSATKKAYSKRMVEERMHKRGVILNGRDGGA</sequence>
<evidence type="ECO:0000313" key="7">
    <source>
        <dbReference type="EMBL" id="KAI1513200.1"/>
    </source>
</evidence>
<comment type="caution">
    <text evidence="6">The sequence shown here is derived from an EMBL/GenBank/DDBJ whole genome shotgun (WGS) entry which is preliminary data.</text>
</comment>
<evidence type="ECO:0000256" key="1">
    <source>
        <dbReference type="ARBA" id="ARBA00011062"/>
    </source>
</evidence>
<dbReference type="AlphaFoldDB" id="A0A2W1E6M0"/>
<dbReference type="Pfam" id="PF01975">
    <property type="entry name" value="SurE"/>
    <property type="match status" value="1"/>
</dbReference>
<keyword evidence="3" id="KW-0378">Hydrolase</keyword>
<comment type="similarity">
    <text evidence="1">Belongs to the SurE nucleotidase family.</text>
</comment>
<dbReference type="PANTHER" id="PTHR30457:SF0">
    <property type="entry name" value="PHOSPHATASE, PUTATIVE (AFU_ORTHOLOGUE AFUA_4G01070)-RELATED"/>
    <property type="match status" value="1"/>
</dbReference>
<reference evidence="7" key="3">
    <citation type="journal article" date="2022" name="bioRxiv">
        <title>A global pangenome for the wheat fungal pathogen Pyrenophora tritici-repentis and prediction of effector protein structural homology.</title>
        <authorList>
            <person name="Moolhuijzen P."/>
            <person name="See P.T."/>
            <person name="Shi G."/>
            <person name="Powell H.R."/>
            <person name="Cockram J."/>
            <person name="Jorgensen L.N."/>
            <person name="Benslimane H."/>
            <person name="Strelkov S.E."/>
            <person name="Turner J."/>
            <person name="Liu Z."/>
            <person name="Moffat C.S."/>
        </authorList>
    </citation>
    <scope>NUCLEOTIDE SEQUENCE</scope>
    <source>
        <strain evidence="7">86-124</strain>
    </source>
</reference>
<evidence type="ECO:0000313" key="8">
    <source>
        <dbReference type="Proteomes" id="UP000245464"/>
    </source>
</evidence>
<gene>
    <name evidence="7" type="ORF">Ptr86124_008220</name>
    <name evidence="6" type="ORF">PtrM4_035750</name>
</gene>
<protein>
    <submittedName>
        <fullName evidence="6">SurE, acid phosphatase</fullName>
    </submittedName>
    <submittedName>
        <fullName evidence="7">Survival protein SurE</fullName>
    </submittedName>
</protein>
<evidence type="ECO:0000256" key="3">
    <source>
        <dbReference type="ARBA" id="ARBA00022801"/>
    </source>
</evidence>
<dbReference type="InterPro" id="IPR036523">
    <property type="entry name" value="SurE-like_sf"/>
</dbReference>
<reference evidence="9" key="4">
    <citation type="journal article" date="2022" name="Microb. Genom.">
        <title>A global pangenome for the wheat fungal pathogen Pyrenophora tritici-repentis and prediction of effector protein structural homology.</title>
        <authorList>
            <person name="Moolhuijzen P.M."/>
            <person name="See P.T."/>
            <person name="Shi G."/>
            <person name="Powell H.R."/>
            <person name="Cockram J."/>
            <person name="Jorgensen L.N."/>
            <person name="Benslimane H."/>
            <person name="Strelkov S.E."/>
            <person name="Turner J."/>
            <person name="Liu Z."/>
            <person name="Moffat C.S."/>
        </authorList>
    </citation>
    <scope>NUCLEOTIDE SEQUENCE [LARGE SCALE GENOMIC DNA]</scope>
</reference>
<dbReference type="EMBL" id="NQIK02000001">
    <property type="protein sequence ID" value="KAF7579335.1"/>
    <property type="molecule type" value="Genomic_DNA"/>
</dbReference>
<dbReference type="InterPro" id="IPR002828">
    <property type="entry name" value="SurE-like_Pase/nucleotidase"/>
</dbReference>
<dbReference type="Proteomes" id="UP000245464">
    <property type="component" value="Chromosome 1"/>
</dbReference>
<dbReference type="GO" id="GO:0008252">
    <property type="term" value="F:nucleotidase activity"/>
    <property type="evidence" value="ECO:0007669"/>
    <property type="project" value="InterPro"/>
</dbReference>
<accession>A0A2W1E6M0</accession>
<dbReference type="SUPFAM" id="SSF64167">
    <property type="entry name" value="SurE-like"/>
    <property type="match status" value="1"/>
</dbReference>
<dbReference type="Proteomes" id="UP000249757">
    <property type="component" value="Unassembled WGS sequence"/>
</dbReference>
<dbReference type="GO" id="GO:0046872">
    <property type="term" value="F:metal ion binding"/>
    <property type="evidence" value="ECO:0007669"/>
    <property type="project" value="UniProtKB-KW"/>
</dbReference>
<name>A0A2W1E6M0_9PLEO</name>
<evidence type="ECO:0000256" key="4">
    <source>
        <dbReference type="SAM" id="SignalP"/>
    </source>
</evidence>
<dbReference type="EMBL" id="NRDI02000010">
    <property type="protein sequence ID" value="KAI1513200.1"/>
    <property type="molecule type" value="Genomic_DNA"/>
</dbReference>
<dbReference type="PANTHER" id="PTHR30457">
    <property type="entry name" value="5'-NUCLEOTIDASE SURE"/>
    <property type="match status" value="1"/>
</dbReference>
<keyword evidence="4" id="KW-0732">Signal</keyword>
<keyword evidence="9" id="KW-1185">Reference proteome</keyword>
<proteinExistence type="inferred from homology"/>
<feature type="chain" id="PRO_5042700946" evidence="4">
    <location>
        <begin position="22"/>
        <end position="353"/>
    </location>
</feature>
<keyword evidence="2" id="KW-0479">Metal-binding</keyword>
<dbReference type="OMA" id="DSHIWYY"/>
<feature type="signal peptide" evidence="4">
    <location>
        <begin position="1"/>
        <end position="21"/>
    </location>
</feature>